<dbReference type="Proteomes" id="UP000294597">
    <property type="component" value="Unassembled WGS sequence"/>
</dbReference>
<dbReference type="PROSITE" id="PS51257">
    <property type="entry name" value="PROKAR_LIPOPROTEIN"/>
    <property type="match status" value="1"/>
</dbReference>
<evidence type="ECO:0000256" key="1">
    <source>
        <dbReference type="SAM" id="SignalP"/>
    </source>
</evidence>
<feature type="signal peptide" evidence="1">
    <location>
        <begin position="1"/>
        <end position="21"/>
    </location>
</feature>
<name>A0A4R5D1C1_9FLAO</name>
<evidence type="ECO:0000313" key="3">
    <source>
        <dbReference type="Proteomes" id="UP000294597"/>
    </source>
</evidence>
<feature type="chain" id="PRO_5020621962" evidence="1">
    <location>
        <begin position="22"/>
        <end position="158"/>
    </location>
</feature>
<comment type="caution">
    <text evidence="2">The sequence shown here is derived from an EMBL/GenBank/DDBJ whole genome shotgun (WGS) entry which is preliminary data.</text>
</comment>
<dbReference type="RefSeq" id="WP_132110604.1">
    <property type="nucleotide sequence ID" value="NZ_SMFO01000005.1"/>
</dbReference>
<proteinExistence type="predicted"/>
<evidence type="ECO:0000313" key="2">
    <source>
        <dbReference type="EMBL" id="TDE04065.1"/>
    </source>
</evidence>
<protein>
    <submittedName>
        <fullName evidence="2">Uncharacterized protein</fullName>
    </submittedName>
</protein>
<dbReference type="AlphaFoldDB" id="A0A4R5D1C1"/>
<reference evidence="2 3" key="1">
    <citation type="submission" date="2019-03" db="EMBL/GenBank/DDBJ databases">
        <title>Flavobacterium TSA-D2 sp. nov., isolated from arctic soil.</title>
        <authorList>
            <person name="Chaudhary D.K."/>
        </authorList>
    </citation>
    <scope>NUCLEOTIDE SEQUENCE [LARGE SCALE GENOMIC DNA]</scope>
    <source>
        <strain evidence="2 3">TSA-D2</strain>
    </source>
</reference>
<accession>A0A4R5D1C1</accession>
<keyword evidence="1" id="KW-0732">Signal</keyword>
<sequence length="158" mass="17695">MKNVYLFSTVLLLALSSSCMNNKKEDVSVPQLEVEAPLETAANQCYQAIIGKDTITLTFMVNSVNQFEGELDYSYYQKDKSFGTLLGNVKGDTIFADYTFQSEGKTSVRELAFLKNDPNTFVEGHGEVVEVNGKAVFKDKSKIKFDGNIIYNKIECQE</sequence>
<keyword evidence="3" id="KW-1185">Reference proteome</keyword>
<organism evidence="2 3">
    <name type="scientific">Flavobacterium hiemivividum</name>
    <dbReference type="NCBI Taxonomy" id="2541734"/>
    <lineage>
        <taxon>Bacteria</taxon>
        <taxon>Pseudomonadati</taxon>
        <taxon>Bacteroidota</taxon>
        <taxon>Flavobacteriia</taxon>
        <taxon>Flavobacteriales</taxon>
        <taxon>Flavobacteriaceae</taxon>
        <taxon>Flavobacterium</taxon>
    </lineage>
</organism>
<dbReference type="EMBL" id="SMFO01000005">
    <property type="protein sequence ID" value="TDE04065.1"/>
    <property type="molecule type" value="Genomic_DNA"/>
</dbReference>
<gene>
    <name evidence="2" type="ORF">E0F98_08910</name>
</gene>